<evidence type="ECO:0000313" key="8">
    <source>
        <dbReference type="EMBL" id="MFC3849052.1"/>
    </source>
</evidence>
<dbReference type="Proteomes" id="UP001595751">
    <property type="component" value="Unassembled WGS sequence"/>
</dbReference>
<dbReference type="Pfam" id="PF00962">
    <property type="entry name" value="A_deaminase"/>
    <property type="match status" value="1"/>
</dbReference>
<keyword evidence="9" id="KW-1185">Reference proteome</keyword>
<comment type="similarity">
    <text evidence="2">Belongs to the metallo-dependent hydrolases superfamily. Adenosine and AMP deaminases family.</text>
</comment>
<keyword evidence="4" id="KW-0479">Metal-binding</keyword>
<sequence>MHNSSEMGPDPRRVEASVVADLPKVVLHDHLTGGMRPTTLVELAAQAGYGGLPSDEPEEVARWFVEAGNAGNFSAHREAFAHTTAVTQTADALTRVAREAVVDLAGDRVVYAELRIAPELHVEGGLSMQDVVDAVVEGLRQGERAAAEAGHEITARLILSAMRDRDRSAEVARLLVDNLPDNADHDYVVAFDLAGPEEGNSPDKHSEAFALLRDHLAPVTIHAGEGAGLESVRAAVVAGANRIGHGPRVFEDLTSSMDGIELQRLSGHIRDRCIPLELCPSSNVQTGIVDAIADHPFPLLDDLGFTCTVNTGSRLLGGTTMTREMMILVDVFDYGYTELFQLTCNAIESAFADLPTRERILDTLIYPPYLELTDQDGDGEIDPCEEEEPTIG</sequence>
<protein>
    <recommendedName>
        <fullName evidence="3">adenosine deaminase</fullName>
        <ecNumber evidence="3">3.5.4.4</ecNumber>
    </recommendedName>
</protein>
<dbReference type="InterPro" id="IPR006330">
    <property type="entry name" value="Ado/ade_deaminase"/>
</dbReference>
<dbReference type="NCBIfam" id="NF006847">
    <property type="entry name" value="PRK09358.1-2"/>
    <property type="match status" value="1"/>
</dbReference>
<feature type="domain" description="Adenosine deaminase" evidence="7">
    <location>
        <begin position="23"/>
        <end position="364"/>
    </location>
</feature>
<dbReference type="EC" id="3.5.4.4" evidence="3"/>
<accession>A0ABV7ZP90</accession>
<dbReference type="EMBL" id="JBHRZN010000001">
    <property type="protein sequence ID" value="MFC3849052.1"/>
    <property type="molecule type" value="Genomic_DNA"/>
</dbReference>
<evidence type="ECO:0000259" key="7">
    <source>
        <dbReference type="Pfam" id="PF00962"/>
    </source>
</evidence>
<comment type="cofactor">
    <cofactor evidence="1">
        <name>Zn(2+)</name>
        <dbReference type="ChEBI" id="CHEBI:29105"/>
    </cofactor>
</comment>
<name>A0ABV7ZP90_9CORY</name>
<evidence type="ECO:0000256" key="2">
    <source>
        <dbReference type="ARBA" id="ARBA00006676"/>
    </source>
</evidence>
<organism evidence="8 9">
    <name type="scientific">Corynebacterium hansenii</name>
    <dbReference type="NCBI Taxonomy" id="394964"/>
    <lineage>
        <taxon>Bacteria</taxon>
        <taxon>Bacillati</taxon>
        <taxon>Actinomycetota</taxon>
        <taxon>Actinomycetes</taxon>
        <taxon>Mycobacteriales</taxon>
        <taxon>Corynebacteriaceae</taxon>
        <taxon>Corynebacterium</taxon>
    </lineage>
</organism>
<dbReference type="RefSeq" id="WP_290291349.1">
    <property type="nucleotide sequence ID" value="NZ_CP047211.1"/>
</dbReference>
<dbReference type="Gene3D" id="3.20.20.140">
    <property type="entry name" value="Metal-dependent hydrolases"/>
    <property type="match status" value="1"/>
</dbReference>
<keyword evidence="5 8" id="KW-0378">Hydrolase</keyword>
<evidence type="ECO:0000256" key="3">
    <source>
        <dbReference type="ARBA" id="ARBA00012784"/>
    </source>
</evidence>
<dbReference type="PANTHER" id="PTHR11409">
    <property type="entry name" value="ADENOSINE DEAMINASE"/>
    <property type="match status" value="1"/>
</dbReference>
<reference evidence="9" key="1">
    <citation type="journal article" date="2019" name="Int. J. Syst. Evol. Microbiol.">
        <title>The Global Catalogue of Microorganisms (GCM) 10K type strain sequencing project: providing services to taxonomists for standard genome sequencing and annotation.</title>
        <authorList>
            <consortium name="The Broad Institute Genomics Platform"/>
            <consortium name="The Broad Institute Genome Sequencing Center for Infectious Disease"/>
            <person name="Wu L."/>
            <person name="Ma J."/>
        </authorList>
    </citation>
    <scope>NUCLEOTIDE SEQUENCE [LARGE SCALE GENOMIC DNA]</scope>
    <source>
        <strain evidence="9">CCUG 53252</strain>
    </source>
</reference>
<evidence type="ECO:0000256" key="6">
    <source>
        <dbReference type="ARBA" id="ARBA00022833"/>
    </source>
</evidence>
<comment type="caution">
    <text evidence="8">The sequence shown here is derived from an EMBL/GenBank/DDBJ whole genome shotgun (WGS) entry which is preliminary data.</text>
</comment>
<evidence type="ECO:0000256" key="4">
    <source>
        <dbReference type="ARBA" id="ARBA00022723"/>
    </source>
</evidence>
<dbReference type="GO" id="GO:0016787">
    <property type="term" value="F:hydrolase activity"/>
    <property type="evidence" value="ECO:0007669"/>
    <property type="project" value="UniProtKB-KW"/>
</dbReference>
<keyword evidence="6" id="KW-0862">Zinc</keyword>
<dbReference type="InterPro" id="IPR001365">
    <property type="entry name" value="A_deaminase_dom"/>
</dbReference>
<dbReference type="SUPFAM" id="SSF51556">
    <property type="entry name" value="Metallo-dependent hydrolases"/>
    <property type="match status" value="1"/>
</dbReference>
<gene>
    <name evidence="8" type="ORF">ACFORJ_02560</name>
</gene>
<evidence type="ECO:0000256" key="5">
    <source>
        <dbReference type="ARBA" id="ARBA00022801"/>
    </source>
</evidence>
<evidence type="ECO:0000313" key="9">
    <source>
        <dbReference type="Proteomes" id="UP001595751"/>
    </source>
</evidence>
<dbReference type="InterPro" id="IPR032466">
    <property type="entry name" value="Metal_Hydrolase"/>
</dbReference>
<dbReference type="PANTHER" id="PTHR11409:SF43">
    <property type="entry name" value="ADENOSINE DEAMINASE"/>
    <property type="match status" value="1"/>
</dbReference>
<evidence type="ECO:0000256" key="1">
    <source>
        <dbReference type="ARBA" id="ARBA00001947"/>
    </source>
</evidence>
<proteinExistence type="inferred from homology"/>